<name>A0A1W9Z8B2_MYCAN</name>
<dbReference type="Proteomes" id="UP000192284">
    <property type="component" value="Unassembled WGS sequence"/>
</dbReference>
<evidence type="ECO:0000259" key="2">
    <source>
        <dbReference type="Pfam" id="PF00823"/>
    </source>
</evidence>
<dbReference type="SUPFAM" id="SSF140459">
    <property type="entry name" value="PE/PPE dimer-like"/>
    <property type="match status" value="1"/>
</dbReference>
<comment type="similarity">
    <text evidence="1">Belongs to the mycobacterial PPE family.</text>
</comment>
<evidence type="ECO:0000313" key="4">
    <source>
        <dbReference type="Proteomes" id="UP000192284"/>
    </source>
</evidence>
<comment type="caution">
    <text evidence="3">The sequence shown here is derived from an EMBL/GenBank/DDBJ whole genome shotgun (WGS) entry which is preliminary data.</text>
</comment>
<dbReference type="PANTHER" id="PTHR46766">
    <property type="entry name" value="GLUTAMINE-RICH PROTEIN 2"/>
    <property type="match status" value="1"/>
</dbReference>
<dbReference type="Gene3D" id="1.20.1260.20">
    <property type="entry name" value="PPE superfamily"/>
    <property type="match status" value="1"/>
</dbReference>
<dbReference type="RefSeq" id="WP_083116475.1">
    <property type="nucleotide sequence ID" value="NZ_MVHE01000133.1"/>
</dbReference>
<evidence type="ECO:0000313" key="3">
    <source>
        <dbReference type="EMBL" id="ORA08510.1"/>
    </source>
</evidence>
<dbReference type="GO" id="GO:0052572">
    <property type="term" value="P:response to host immune response"/>
    <property type="evidence" value="ECO:0007669"/>
    <property type="project" value="TreeGrafter"/>
</dbReference>
<accession>A0A1W9Z8B2</accession>
<proteinExistence type="inferred from homology"/>
<dbReference type="Pfam" id="PF00823">
    <property type="entry name" value="PPE"/>
    <property type="match status" value="1"/>
</dbReference>
<protein>
    <recommendedName>
        <fullName evidence="2">PPE domain-containing protein</fullName>
    </recommendedName>
</protein>
<dbReference type="OrthoDB" id="4749881at2"/>
<gene>
    <name evidence="3" type="ORF">BST12_28335</name>
</gene>
<dbReference type="AlphaFoldDB" id="A0A1W9Z8B2"/>
<keyword evidence="4" id="KW-1185">Reference proteome</keyword>
<dbReference type="PANTHER" id="PTHR46766:SF1">
    <property type="entry name" value="GLUTAMINE-RICH PROTEIN 2"/>
    <property type="match status" value="1"/>
</dbReference>
<dbReference type="FunFam" id="1.20.1260.20:FF:000001">
    <property type="entry name" value="PPE family protein PPE41"/>
    <property type="match status" value="1"/>
</dbReference>
<dbReference type="InterPro" id="IPR000030">
    <property type="entry name" value="PPE_dom"/>
</dbReference>
<feature type="domain" description="PPE" evidence="2">
    <location>
        <begin position="2"/>
        <end position="166"/>
    </location>
</feature>
<organism evidence="3 4">
    <name type="scientific">Mycobacterium angelicum</name>
    <dbReference type="NCBI Taxonomy" id="470074"/>
    <lineage>
        <taxon>Bacteria</taxon>
        <taxon>Bacillati</taxon>
        <taxon>Actinomycetota</taxon>
        <taxon>Actinomycetes</taxon>
        <taxon>Mycobacteriales</taxon>
        <taxon>Mycobacteriaceae</taxon>
        <taxon>Mycobacterium</taxon>
    </lineage>
</organism>
<dbReference type="InterPro" id="IPR038332">
    <property type="entry name" value="PPE_sf"/>
</dbReference>
<evidence type="ECO:0000256" key="1">
    <source>
        <dbReference type="ARBA" id="ARBA00010652"/>
    </source>
</evidence>
<dbReference type="EMBL" id="MVHE01000133">
    <property type="protein sequence ID" value="ORA08510.1"/>
    <property type="molecule type" value="Genomic_DNA"/>
</dbReference>
<sequence length="221" mass="21948">MNFSVSPPEINSARIFSGAGTGPMLAAAAAWEDLAGELGSAASAFSALTSAVTSSSWQGAASTAMAEVAGAYLGWLTSTGVQAADAAGQARLTAAAFEAALAATVHPAAVLTNRGQLLSLVTSNLLGFNAPAIAAVEAEYERMWAQDVAAMFGYHAGASAVASALTPFIRLAQNPAAAFDAVGRNGIFNVGFANVGVGNFGFAGVGMDNVGLGNVGSWNVG</sequence>
<feature type="non-terminal residue" evidence="3">
    <location>
        <position position="221"/>
    </location>
</feature>
<reference evidence="3 4" key="1">
    <citation type="submission" date="2017-02" db="EMBL/GenBank/DDBJ databases">
        <title>The new phylogeny of genus Mycobacterium.</title>
        <authorList>
            <person name="Tortoli E."/>
            <person name="Trovato A."/>
            <person name="Cirillo D.M."/>
        </authorList>
    </citation>
    <scope>NUCLEOTIDE SEQUENCE [LARGE SCALE GENOMIC DNA]</scope>
    <source>
        <strain evidence="3 4">DSM 45057</strain>
    </source>
</reference>